<name>A0ABR3XSV6_9PEZI</name>
<organism evidence="1 2">
    <name type="scientific">Phialemonium thermophilum</name>
    <dbReference type="NCBI Taxonomy" id="223376"/>
    <lineage>
        <taxon>Eukaryota</taxon>
        <taxon>Fungi</taxon>
        <taxon>Dikarya</taxon>
        <taxon>Ascomycota</taxon>
        <taxon>Pezizomycotina</taxon>
        <taxon>Sordariomycetes</taxon>
        <taxon>Sordariomycetidae</taxon>
        <taxon>Cephalothecales</taxon>
        <taxon>Cephalothecaceae</taxon>
        <taxon>Phialemonium</taxon>
    </lineage>
</organism>
<sequence>MDQIAPPEPTQISETRKVRCPSCFNIMAPRSFYKHKDRCKRMPRRIAGGCTFHGCSWLASSRGDISDHLLREHRVYGSEAWRYQVPKLLRITRPNLILEIVDENRRWNELAASARSERQRLEEHPGVTVVPDLPADLPPLTLVQPTDGESVEGPIKKYLAEAVVQRRKQIMGLTKWLEEVRRLP</sequence>
<keyword evidence="2" id="KW-1185">Reference proteome</keyword>
<evidence type="ECO:0000313" key="2">
    <source>
        <dbReference type="Proteomes" id="UP001586593"/>
    </source>
</evidence>
<proteinExistence type="predicted"/>
<dbReference type="Proteomes" id="UP001586593">
    <property type="component" value="Unassembled WGS sequence"/>
</dbReference>
<evidence type="ECO:0008006" key="3">
    <source>
        <dbReference type="Google" id="ProtNLM"/>
    </source>
</evidence>
<dbReference type="EMBL" id="JAZHXJ010000046">
    <property type="protein sequence ID" value="KAL1879092.1"/>
    <property type="molecule type" value="Genomic_DNA"/>
</dbReference>
<protein>
    <recommendedName>
        <fullName evidence="3">C2H2-type domain-containing protein</fullName>
    </recommendedName>
</protein>
<comment type="caution">
    <text evidence="1">The sequence shown here is derived from an EMBL/GenBank/DDBJ whole genome shotgun (WGS) entry which is preliminary data.</text>
</comment>
<evidence type="ECO:0000313" key="1">
    <source>
        <dbReference type="EMBL" id="KAL1879092.1"/>
    </source>
</evidence>
<accession>A0ABR3XSV6</accession>
<gene>
    <name evidence="1" type="ORF">VTK73DRAFT_7316</name>
</gene>
<reference evidence="1 2" key="1">
    <citation type="journal article" date="2024" name="Commun. Biol.">
        <title>Comparative genomic analysis of thermophilic fungi reveals convergent evolutionary adaptations and gene losses.</title>
        <authorList>
            <person name="Steindorff A.S."/>
            <person name="Aguilar-Pontes M.V."/>
            <person name="Robinson A.J."/>
            <person name="Andreopoulos B."/>
            <person name="LaButti K."/>
            <person name="Kuo A."/>
            <person name="Mondo S."/>
            <person name="Riley R."/>
            <person name="Otillar R."/>
            <person name="Haridas S."/>
            <person name="Lipzen A."/>
            <person name="Grimwood J."/>
            <person name="Schmutz J."/>
            <person name="Clum A."/>
            <person name="Reid I.D."/>
            <person name="Moisan M.C."/>
            <person name="Butler G."/>
            <person name="Nguyen T.T.M."/>
            <person name="Dewar K."/>
            <person name="Conant G."/>
            <person name="Drula E."/>
            <person name="Henrissat B."/>
            <person name="Hansel C."/>
            <person name="Singer S."/>
            <person name="Hutchinson M.I."/>
            <person name="de Vries R.P."/>
            <person name="Natvig D.O."/>
            <person name="Powell A.J."/>
            <person name="Tsang A."/>
            <person name="Grigoriev I.V."/>
        </authorList>
    </citation>
    <scope>NUCLEOTIDE SEQUENCE [LARGE SCALE GENOMIC DNA]</scope>
    <source>
        <strain evidence="1 2">ATCC 24622</strain>
    </source>
</reference>